<dbReference type="GO" id="GO:0016747">
    <property type="term" value="F:acyltransferase activity, transferring groups other than amino-acyl groups"/>
    <property type="evidence" value="ECO:0007669"/>
    <property type="project" value="TreeGrafter"/>
</dbReference>
<evidence type="ECO:0008006" key="8">
    <source>
        <dbReference type="Google" id="ProtNLM"/>
    </source>
</evidence>
<dbReference type="EMBL" id="PJQY01000471">
    <property type="protein sequence ID" value="PQQ10752.1"/>
    <property type="molecule type" value="Genomic_DNA"/>
</dbReference>
<dbReference type="AlphaFoldDB" id="A0A314YQW8"/>
<comment type="similarity">
    <text evidence="1">Belongs to the peptidase S10 family.</text>
</comment>
<keyword evidence="4" id="KW-0378">Hydrolase</keyword>
<evidence type="ECO:0000256" key="4">
    <source>
        <dbReference type="ARBA" id="ARBA00022801"/>
    </source>
</evidence>
<proteinExistence type="inferred from homology"/>
<dbReference type="InterPro" id="IPR001563">
    <property type="entry name" value="Peptidase_S10"/>
</dbReference>
<evidence type="ECO:0000313" key="6">
    <source>
        <dbReference type="EMBL" id="PQQ10752.1"/>
    </source>
</evidence>
<dbReference type="InterPro" id="IPR033124">
    <property type="entry name" value="Ser_caboxypep_his_AS"/>
</dbReference>
<dbReference type="Proteomes" id="UP000250321">
    <property type="component" value="Unassembled WGS sequence"/>
</dbReference>
<evidence type="ECO:0000256" key="5">
    <source>
        <dbReference type="ARBA" id="ARBA00023180"/>
    </source>
</evidence>
<evidence type="ECO:0000256" key="3">
    <source>
        <dbReference type="ARBA" id="ARBA00022670"/>
    </source>
</evidence>
<keyword evidence="3" id="KW-0645">Protease</keyword>
<keyword evidence="7" id="KW-1185">Reference proteome</keyword>
<reference evidence="6 7" key="1">
    <citation type="submission" date="2018-02" db="EMBL/GenBank/DDBJ databases">
        <title>Draft genome of wild Prunus yedoensis var. nudiflora.</title>
        <authorList>
            <person name="Baek S."/>
            <person name="Kim J.-H."/>
            <person name="Choi K."/>
            <person name="Kim G.-B."/>
            <person name="Cho A."/>
            <person name="Jang H."/>
            <person name="Shin C.-H."/>
            <person name="Yu H.-J."/>
            <person name="Mun J.-H."/>
        </authorList>
    </citation>
    <scope>NUCLEOTIDE SEQUENCE [LARGE SCALE GENOMIC DNA]</scope>
    <source>
        <strain evidence="7">cv. Jeju island</strain>
        <tissue evidence="6">Leaf</tissue>
    </source>
</reference>
<comment type="caution">
    <text evidence="6">The sequence shown here is derived from an EMBL/GenBank/DDBJ whole genome shotgun (WGS) entry which is preliminary data.</text>
</comment>
<dbReference type="PANTHER" id="PTHR11802:SF224">
    <property type="entry name" value="SERINE CARBOXYPEPTIDASE-LIKE 7 ISOFORM X1"/>
    <property type="match status" value="1"/>
</dbReference>
<dbReference type="GO" id="GO:0019748">
    <property type="term" value="P:secondary metabolic process"/>
    <property type="evidence" value="ECO:0007669"/>
    <property type="project" value="TreeGrafter"/>
</dbReference>
<protein>
    <recommendedName>
        <fullName evidence="8">Serine carboxypeptidase-like 52</fullName>
    </recommendedName>
</protein>
<evidence type="ECO:0000313" key="7">
    <source>
        <dbReference type="Proteomes" id="UP000250321"/>
    </source>
</evidence>
<evidence type="ECO:0000256" key="2">
    <source>
        <dbReference type="ARBA" id="ARBA00022645"/>
    </source>
</evidence>
<dbReference type="GO" id="GO:0004185">
    <property type="term" value="F:serine-type carboxypeptidase activity"/>
    <property type="evidence" value="ECO:0007669"/>
    <property type="project" value="InterPro"/>
</dbReference>
<dbReference type="InterPro" id="IPR029058">
    <property type="entry name" value="AB_hydrolase_fold"/>
</dbReference>
<accession>A0A314YQW8</accession>
<keyword evidence="2" id="KW-0121">Carboxypeptidase</keyword>
<organism evidence="6 7">
    <name type="scientific">Prunus yedoensis var. nudiflora</name>
    <dbReference type="NCBI Taxonomy" id="2094558"/>
    <lineage>
        <taxon>Eukaryota</taxon>
        <taxon>Viridiplantae</taxon>
        <taxon>Streptophyta</taxon>
        <taxon>Embryophyta</taxon>
        <taxon>Tracheophyta</taxon>
        <taxon>Spermatophyta</taxon>
        <taxon>Magnoliopsida</taxon>
        <taxon>eudicotyledons</taxon>
        <taxon>Gunneridae</taxon>
        <taxon>Pentapetalae</taxon>
        <taxon>rosids</taxon>
        <taxon>fabids</taxon>
        <taxon>Rosales</taxon>
        <taxon>Rosaceae</taxon>
        <taxon>Amygdaloideae</taxon>
        <taxon>Amygdaleae</taxon>
        <taxon>Prunus</taxon>
    </lineage>
</organism>
<name>A0A314YQW8_PRUYE</name>
<dbReference type="GO" id="GO:0006508">
    <property type="term" value="P:proteolysis"/>
    <property type="evidence" value="ECO:0007669"/>
    <property type="project" value="UniProtKB-KW"/>
</dbReference>
<dbReference type="PROSITE" id="PS00560">
    <property type="entry name" value="CARBOXYPEPT_SER_HIS"/>
    <property type="match status" value="1"/>
</dbReference>
<sequence>MHLVWKTSKKSMRIITICSPSFGLMIKLSKILFTFESYAHDVRSSLDYHRNLTKKNLRALVYSGDHDMEVPYVGTQEWIKSLNLSVDYQWRPWFVNGQVAGYTNAYTRKAYSLTFVTVKGGGHTAPEYKPIECLAMIDRWFAYYYV</sequence>
<keyword evidence="5" id="KW-0325">Glycoprotein</keyword>
<dbReference type="Pfam" id="PF00450">
    <property type="entry name" value="Peptidase_S10"/>
    <property type="match status" value="1"/>
</dbReference>
<evidence type="ECO:0000256" key="1">
    <source>
        <dbReference type="ARBA" id="ARBA00009431"/>
    </source>
</evidence>
<dbReference type="Gene3D" id="3.40.50.1820">
    <property type="entry name" value="alpha/beta hydrolase"/>
    <property type="match status" value="1"/>
</dbReference>
<dbReference type="PANTHER" id="PTHR11802">
    <property type="entry name" value="SERINE PROTEASE FAMILY S10 SERINE CARBOXYPEPTIDASE"/>
    <property type="match status" value="1"/>
</dbReference>
<gene>
    <name evidence="6" type="ORF">Pyn_07441</name>
</gene>
<dbReference type="OrthoDB" id="735686at2759"/>
<dbReference type="SUPFAM" id="SSF53474">
    <property type="entry name" value="alpha/beta-Hydrolases"/>
    <property type="match status" value="1"/>
</dbReference>